<keyword evidence="6 12" id="KW-0547">Nucleotide-binding</keyword>
<keyword evidence="2" id="KW-0723">Serine/threonine-protein kinase</keyword>
<dbReference type="InterPro" id="IPR017441">
    <property type="entry name" value="Protein_kinase_ATP_BS"/>
</dbReference>
<keyword evidence="3" id="KW-0808">Transferase</keyword>
<dbReference type="PANTHER" id="PTHR27009">
    <property type="entry name" value="RUST RESISTANCE KINASE LR10-RELATED"/>
    <property type="match status" value="1"/>
</dbReference>
<feature type="domain" description="Protein kinase" evidence="14">
    <location>
        <begin position="236"/>
        <end position="517"/>
    </location>
</feature>
<evidence type="ECO:0000256" key="4">
    <source>
        <dbReference type="ARBA" id="ARBA00022692"/>
    </source>
</evidence>
<dbReference type="InterPro" id="IPR011009">
    <property type="entry name" value="Kinase-like_dom_sf"/>
</dbReference>
<organism evidence="15">
    <name type="scientific">Salvia splendens</name>
    <name type="common">Scarlet sage</name>
    <dbReference type="NCBI Taxonomy" id="180675"/>
    <lineage>
        <taxon>Eukaryota</taxon>
        <taxon>Viridiplantae</taxon>
        <taxon>Streptophyta</taxon>
        <taxon>Embryophyta</taxon>
        <taxon>Tracheophyta</taxon>
        <taxon>Spermatophyta</taxon>
        <taxon>Magnoliopsida</taxon>
        <taxon>eudicotyledons</taxon>
        <taxon>Gunneridae</taxon>
        <taxon>Pentapetalae</taxon>
        <taxon>asterids</taxon>
        <taxon>lamiids</taxon>
        <taxon>Lamiales</taxon>
        <taxon>Lamiaceae</taxon>
        <taxon>Nepetoideae</taxon>
        <taxon>Mentheae</taxon>
        <taxon>Salviinae</taxon>
        <taxon>Salvia</taxon>
        <taxon>Salvia subgen. Calosphace</taxon>
        <taxon>core Calosphace</taxon>
    </lineage>
</organism>
<evidence type="ECO:0000256" key="12">
    <source>
        <dbReference type="PROSITE-ProRule" id="PRU10141"/>
    </source>
</evidence>
<gene>
    <name evidence="15" type="ORF">SASPL_149329</name>
</gene>
<dbReference type="GO" id="GO:0004674">
    <property type="term" value="F:protein serine/threonine kinase activity"/>
    <property type="evidence" value="ECO:0007669"/>
    <property type="project" value="UniProtKB-KW"/>
</dbReference>
<comment type="caution">
    <text evidence="15">The sequence shown here is derived from an EMBL/GenBank/DDBJ whole genome shotgun (WGS) entry which is preliminary data.</text>
</comment>
<keyword evidence="11" id="KW-0325">Glycoprotein</keyword>
<dbReference type="FunFam" id="3.30.200.20:FF:000178">
    <property type="entry name" value="serine/threonine-protein kinase PBS1-like"/>
    <property type="match status" value="1"/>
</dbReference>
<evidence type="ECO:0000256" key="9">
    <source>
        <dbReference type="ARBA" id="ARBA00022989"/>
    </source>
</evidence>
<evidence type="ECO:0000256" key="5">
    <source>
        <dbReference type="ARBA" id="ARBA00022729"/>
    </source>
</evidence>
<dbReference type="AlphaFoldDB" id="A0A8X8Z4X6"/>
<reference evidence="15" key="2">
    <citation type="submission" date="2020-08" db="EMBL/GenBank/DDBJ databases">
        <title>Plant Genome Project.</title>
        <authorList>
            <person name="Zhang R.-G."/>
        </authorList>
    </citation>
    <scope>NUCLEOTIDE SEQUENCE</scope>
    <source>
        <strain evidence="15">Huo1</strain>
        <tissue evidence="15">Leaf</tissue>
    </source>
</reference>
<keyword evidence="9 13" id="KW-1133">Transmembrane helix</keyword>
<dbReference type="Gene3D" id="1.10.510.10">
    <property type="entry name" value="Transferase(Phosphotransferase) domain 1"/>
    <property type="match status" value="1"/>
</dbReference>
<evidence type="ECO:0000259" key="14">
    <source>
        <dbReference type="PROSITE" id="PS50011"/>
    </source>
</evidence>
<sequence>MCSFPIVSSYSFTFLYDNPNPIPYRIPTTQNPINFVSCSHQLNNSSFFTDVTTHCASSSSSLLSTHAYIKVGHLNASELPHLCTVELIVLTSWPEFKDFDNVSLSEIHQSLLYGFELVVCLKCYYNTRMYPVLLIIVGLLCAMLSPPVFTIIGFAAVAMLLYYTTSLFLTVIQPLILCIIICASRVFTFPLVARFLIYKFRTRRLSSHEDIESFLQSDNKLAPIRYSYSDIKKMTKGFQDKLGQGGYGSVYKGKLRSGLHVAVKLLGKSERKGQDFMNEIATIGRIHHVNVVKLAGYCAHGSKLALVFDFMTNGSLEKYLFNRDNMKTLNWDTKFEIAVGVARGIEYLHRGCDIQILHFDIKPHNILLDDKFVPKITDFGLAKFCSTGKSTVSLTTARGTIGYVAPELINRSMGAVSFKADVYSFGMLLIDMVGLKRDLRRKNGNSSKYFPYWIYDCFEQGKDIEIEEAECDDENSSRKSIVKKMTIVALWCILMSPDDRPSMNNVLEMLEGDVERLQIPSQSTQNGVGFDQIEITSSSDSVSLFHNEDASICVENHM</sequence>
<evidence type="ECO:0000256" key="8">
    <source>
        <dbReference type="ARBA" id="ARBA00022840"/>
    </source>
</evidence>
<evidence type="ECO:0000256" key="10">
    <source>
        <dbReference type="ARBA" id="ARBA00023136"/>
    </source>
</evidence>
<evidence type="ECO:0000313" key="15">
    <source>
        <dbReference type="EMBL" id="KAG6391573.1"/>
    </source>
</evidence>
<evidence type="ECO:0000256" key="6">
    <source>
        <dbReference type="ARBA" id="ARBA00022741"/>
    </source>
</evidence>
<evidence type="ECO:0000256" key="13">
    <source>
        <dbReference type="SAM" id="Phobius"/>
    </source>
</evidence>
<dbReference type="PROSITE" id="PS00107">
    <property type="entry name" value="PROTEIN_KINASE_ATP"/>
    <property type="match status" value="1"/>
</dbReference>
<keyword evidence="16" id="KW-1185">Reference proteome</keyword>
<protein>
    <recommendedName>
        <fullName evidence="14">Protein kinase domain-containing protein</fullName>
    </recommendedName>
</protein>
<keyword evidence="4 13" id="KW-0812">Transmembrane</keyword>
<reference evidence="15" key="1">
    <citation type="submission" date="2018-01" db="EMBL/GenBank/DDBJ databases">
        <authorList>
            <person name="Mao J.F."/>
        </authorList>
    </citation>
    <scope>NUCLEOTIDE SEQUENCE</scope>
    <source>
        <strain evidence="15">Huo1</strain>
        <tissue evidence="15">Leaf</tissue>
    </source>
</reference>
<feature type="transmembrane region" description="Helical" evidence="13">
    <location>
        <begin position="174"/>
        <end position="197"/>
    </location>
</feature>
<keyword evidence="10 13" id="KW-0472">Membrane</keyword>
<keyword evidence="7" id="KW-0418">Kinase</keyword>
<evidence type="ECO:0000256" key="3">
    <source>
        <dbReference type="ARBA" id="ARBA00022679"/>
    </source>
</evidence>
<dbReference type="Gene3D" id="3.30.200.20">
    <property type="entry name" value="Phosphorylase Kinase, domain 1"/>
    <property type="match status" value="1"/>
</dbReference>
<dbReference type="GO" id="GO:0016020">
    <property type="term" value="C:membrane"/>
    <property type="evidence" value="ECO:0007669"/>
    <property type="project" value="UniProtKB-SubCell"/>
</dbReference>
<comment type="subcellular location">
    <subcellularLocation>
        <location evidence="1">Membrane</location>
        <topology evidence="1">Single-pass type I membrane protein</topology>
    </subcellularLocation>
</comment>
<dbReference type="GO" id="GO:0005524">
    <property type="term" value="F:ATP binding"/>
    <property type="evidence" value="ECO:0007669"/>
    <property type="project" value="UniProtKB-UniRule"/>
</dbReference>
<dbReference type="EMBL" id="PNBA02000019">
    <property type="protein sequence ID" value="KAG6391573.1"/>
    <property type="molecule type" value="Genomic_DNA"/>
</dbReference>
<evidence type="ECO:0000256" key="11">
    <source>
        <dbReference type="ARBA" id="ARBA00023180"/>
    </source>
</evidence>
<dbReference type="InterPro" id="IPR000719">
    <property type="entry name" value="Prot_kinase_dom"/>
</dbReference>
<name>A0A8X8Z4X6_SALSN</name>
<feature type="binding site" evidence="12">
    <location>
        <position position="264"/>
    </location>
    <ligand>
        <name>ATP</name>
        <dbReference type="ChEBI" id="CHEBI:30616"/>
    </ligand>
</feature>
<keyword evidence="8 12" id="KW-0067">ATP-binding</keyword>
<dbReference type="SMART" id="SM00220">
    <property type="entry name" value="S_TKc"/>
    <property type="match status" value="1"/>
</dbReference>
<dbReference type="PROSITE" id="PS50011">
    <property type="entry name" value="PROTEIN_KINASE_DOM"/>
    <property type="match status" value="1"/>
</dbReference>
<dbReference type="SUPFAM" id="SSF56112">
    <property type="entry name" value="Protein kinase-like (PK-like)"/>
    <property type="match status" value="1"/>
</dbReference>
<dbReference type="Pfam" id="PF00069">
    <property type="entry name" value="Pkinase"/>
    <property type="match status" value="1"/>
</dbReference>
<accession>A0A8X8Z4X6</accession>
<keyword evidence="5" id="KW-0732">Signal</keyword>
<feature type="transmembrane region" description="Helical" evidence="13">
    <location>
        <begin position="132"/>
        <end position="162"/>
    </location>
</feature>
<evidence type="ECO:0000313" key="16">
    <source>
        <dbReference type="Proteomes" id="UP000298416"/>
    </source>
</evidence>
<proteinExistence type="predicted"/>
<dbReference type="InterPro" id="IPR045874">
    <property type="entry name" value="LRK10/LRL21-25-like"/>
</dbReference>
<evidence type="ECO:0000256" key="2">
    <source>
        <dbReference type="ARBA" id="ARBA00022527"/>
    </source>
</evidence>
<evidence type="ECO:0000256" key="1">
    <source>
        <dbReference type="ARBA" id="ARBA00004479"/>
    </source>
</evidence>
<dbReference type="PROSITE" id="PS00108">
    <property type="entry name" value="PROTEIN_KINASE_ST"/>
    <property type="match status" value="1"/>
</dbReference>
<evidence type="ECO:0000256" key="7">
    <source>
        <dbReference type="ARBA" id="ARBA00022777"/>
    </source>
</evidence>
<dbReference type="Proteomes" id="UP000298416">
    <property type="component" value="Unassembled WGS sequence"/>
</dbReference>
<dbReference type="InterPro" id="IPR008271">
    <property type="entry name" value="Ser/Thr_kinase_AS"/>
</dbReference>
<dbReference type="FunFam" id="1.10.510.10:FF:000590">
    <property type="entry name" value="PR5-like receptor kinase"/>
    <property type="match status" value="1"/>
</dbReference>